<reference evidence="1" key="2">
    <citation type="submission" date="2020-11" db="EMBL/GenBank/DDBJ databases">
        <authorList>
            <person name="McCartney M.A."/>
            <person name="Auch B."/>
            <person name="Kono T."/>
            <person name="Mallez S."/>
            <person name="Becker A."/>
            <person name="Gohl D.M."/>
            <person name="Silverstein K.A.T."/>
            <person name="Koren S."/>
            <person name="Bechman K.B."/>
            <person name="Herman A."/>
            <person name="Abrahante J.E."/>
            <person name="Garbe J."/>
        </authorList>
    </citation>
    <scope>NUCLEOTIDE SEQUENCE</scope>
    <source>
        <strain evidence="1">Duluth1</strain>
        <tissue evidence="1">Whole animal</tissue>
    </source>
</reference>
<gene>
    <name evidence="1" type="ORF">DPMN_060725</name>
</gene>
<sequence>MAATENLRTLTPAGKVSTLVAPKKSWSPLMMMYCIDCSRRSPKSRTTVNSFGVAPSYGMEKVTDFGFSYYFSQSLNELG</sequence>
<dbReference type="Proteomes" id="UP000828390">
    <property type="component" value="Unassembled WGS sequence"/>
</dbReference>
<reference evidence="1" key="1">
    <citation type="journal article" date="2019" name="bioRxiv">
        <title>The Genome of the Zebra Mussel, Dreissena polymorpha: A Resource for Invasive Species Research.</title>
        <authorList>
            <person name="McCartney M.A."/>
            <person name="Auch B."/>
            <person name="Kono T."/>
            <person name="Mallez S."/>
            <person name="Zhang Y."/>
            <person name="Obille A."/>
            <person name="Becker A."/>
            <person name="Abrahante J.E."/>
            <person name="Garbe J."/>
            <person name="Badalamenti J.P."/>
            <person name="Herman A."/>
            <person name="Mangelson H."/>
            <person name="Liachko I."/>
            <person name="Sullivan S."/>
            <person name="Sone E.D."/>
            <person name="Koren S."/>
            <person name="Silverstein K.A.T."/>
            <person name="Beckman K.B."/>
            <person name="Gohl D.M."/>
        </authorList>
    </citation>
    <scope>NUCLEOTIDE SEQUENCE</scope>
    <source>
        <strain evidence="1">Duluth1</strain>
        <tissue evidence="1">Whole animal</tissue>
    </source>
</reference>
<organism evidence="1 2">
    <name type="scientific">Dreissena polymorpha</name>
    <name type="common">Zebra mussel</name>
    <name type="synonym">Mytilus polymorpha</name>
    <dbReference type="NCBI Taxonomy" id="45954"/>
    <lineage>
        <taxon>Eukaryota</taxon>
        <taxon>Metazoa</taxon>
        <taxon>Spiralia</taxon>
        <taxon>Lophotrochozoa</taxon>
        <taxon>Mollusca</taxon>
        <taxon>Bivalvia</taxon>
        <taxon>Autobranchia</taxon>
        <taxon>Heteroconchia</taxon>
        <taxon>Euheterodonta</taxon>
        <taxon>Imparidentia</taxon>
        <taxon>Neoheterodontei</taxon>
        <taxon>Myida</taxon>
        <taxon>Dreissenoidea</taxon>
        <taxon>Dreissenidae</taxon>
        <taxon>Dreissena</taxon>
    </lineage>
</organism>
<protein>
    <submittedName>
        <fullName evidence="1">Uncharacterized protein</fullName>
    </submittedName>
</protein>
<dbReference type="AlphaFoldDB" id="A0A9D4C6L7"/>
<evidence type="ECO:0000313" key="2">
    <source>
        <dbReference type="Proteomes" id="UP000828390"/>
    </source>
</evidence>
<dbReference type="EMBL" id="JAIWYP010000013">
    <property type="protein sequence ID" value="KAH3717929.1"/>
    <property type="molecule type" value="Genomic_DNA"/>
</dbReference>
<keyword evidence="2" id="KW-1185">Reference proteome</keyword>
<accession>A0A9D4C6L7</accession>
<name>A0A9D4C6L7_DREPO</name>
<comment type="caution">
    <text evidence="1">The sequence shown here is derived from an EMBL/GenBank/DDBJ whole genome shotgun (WGS) entry which is preliminary data.</text>
</comment>
<evidence type="ECO:0000313" key="1">
    <source>
        <dbReference type="EMBL" id="KAH3717929.1"/>
    </source>
</evidence>
<proteinExistence type="predicted"/>